<feature type="transmembrane region" description="Helical" evidence="1">
    <location>
        <begin position="151"/>
        <end position="170"/>
    </location>
</feature>
<sequence length="202" mass="23469">MKNKSWIQIFIIYLRYLIGFAFIFASLIKIEGLRFTAESGAEYPINSAFHFFETLYESGVYWRFLGLAQFFTGTLLVTQRLAKLGAILFLPIIANVFVITISYDFGGTSIITGLMLISTLFLLYWDWDSLKILFNNKPTYSTKKRLEQDSIWIYLGFVFLIITVLSKFFIDNKNIPFSFLVMFIIGVVGLIIGYKRRKLYID</sequence>
<proteinExistence type="predicted"/>
<protein>
    <recommendedName>
        <fullName evidence="4">DoxX superfamily protein</fullName>
    </recommendedName>
</protein>
<keyword evidence="1" id="KW-1133">Transmembrane helix</keyword>
<dbReference type="HOGENOM" id="CLU_108506_0_0_10"/>
<evidence type="ECO:0000256" key="1">
    <source>
        <dbReference type="SAM" id="Phobius"/>
    </source>
</evidence>
<dbReference type="eggNOG" id="ENOG502Z8VK">
    <property type="taxonomic scope" value="Bacteria"/>
</dbReference>
<evidence type="ECO:0000313" key="2">
    <source>
        <dbReference type="EMBL" id="AFU68745.1"/>
    </source>
</evidence>
<keyword evidence="3" id="KW-1185">Reference proteome</keyword>
<reference evidence="2" key="2">
    <citation type="submission" date="2012-09" db="EMBL/GenBank/DDBJ databases">
        <title>The complete sequence of Psychroflexus torquis an extreme psychrophile from sea-ice that is stimulated by light.</title>
        <authorList>
            <person name="Feng S."/>
            <person name="Powell S.M."/>
            <person name="Bowman J.P."/>
        </authorList>
    </citation>
    <scope>NUCLEOTIDE SEQUENCE [LARGE SCALE GENOMIC DNA]</scope>
    <source>
        <strain evidence="2">ATCC 700755</strain>
    </source>
</reference>
<dbReference type="STRING" id="313595.P700755_001934"/>
<evidence type="ECO:0000313" key="3">
    <source>
        <dbReference type="Proteomes" id="UP000008514"/>
    </source>
</evidence>
<keyword evidence="1" id="KW-0812">Transmembrane</keyword>
<dbReference type="RefSeq" id="WP_015024335.1">
    <property type="nucleotide sequence ID" value="NC_018721.1"/>
</dbReference>
<feature type="transmembrane region" description="Helical" evidence="1">
    <location>
        <begin position="176"/>
        <end position="194"/>
    </location>
</feature>
<dbReference type="Proteomes" id="UP000008514">
    <property type="component" value="Chromosome"/>
</dbReference>
<feature type="transmembrane region" description="Helical" evidence="1">
    <location>
        <begin position="60"/>
        <end position="77"/>
    </location>
</feature>
<name>K4ITD5_PSYTT</name>
<dbReference type="AlphaFoldDB" id="K4ITD5"/>
<feature type="transmembrane region" description="Helical" evidence="1">
    <location>
        <begin position="12"/>
        <end position="30"/>
    </location>
</feature>
<reference evidence="2" key="1">
    <citation type="submission" date="2006-03" db="EMBL/GenBank/DDBJ databases">
        <authorList>
            <person name="Bowman J."/>
            <person name="Ferriera S."/>
            <person name="Johnson J."/>
            <person name="Kravitz S."/>
            <person name="Halpern A."/>
            <person name="Remington K."/>
            <person name="Beeson K."/>
            <person name="Tran B."/>
            <person name="Rogers Y.-H."/>
            <person name="Friedman R."/>
            <person name="Venter J.C."/>
        </authorList>
    </citation>
    <scope>NUCLEOTIDE SEQUENCE [LARGE SCALE GENOMIC DNA]</scope>
    <source>
        <strain evidence="2">ATCC 700755</strain>
    </source>
</reference>
<dbReference type="KEGG" id="ptq:P700755_001934"/>
<keyword evidence="1" id="KW-0472">Membrane</keyword>
<evidence type="ECO:0008006" key="4">
    <source>
        <dbReference type="Google" id="ProtNLM"/>
    </source>
</evidence>
<organism evidence="2 3">
    <name type="scientific">Psychroflexus torquis (strain ATCC 700755 / CIP 106069 / ACAM 623)</name>
    <dbReference type="NCBI Taxonomy" id="313595"/>
    <lineage>
        <taxon>Bacteria</taxon>
        <taxon>Pseudomonadati</taxon>
        <taxon>Bacteroidota</taxon>
        <taxon>Flavobacteriia</taxon>
        <taxon>Flavobacteriales</taxon>
        <taxon>Flavobacteriaceae</taxon>
        <taxon>Psychroflexus</taxon>
    </lineage>
</organism>
<dbReference type="OrthoDB" id="5524812at2"/>
<feature type="transmembrane region" description="Helical" evidence="1">
    <location>
        <begin position="109"/>
        <end position="127"/>
    </location>
</feature>
<gene>
    <name evidence="2" type="ordered locus">P700755_001934</name>
</gene>
<feature type="transmembrane region" description="Helical" evidence="1">
    <location>
        <begin position="84"/>
        <end position="103"/>
    </location>
</feature>
<accession>K4ITD5</accession>
<dbReference type="EMBL" id="CP003879">
    <property type="protein sequence ID" value="AFU68745.1"/>
    <property type="molecule type" value="Genomic_DNA"/>
</dbReference>